<evidence type="ECO:0000313" key="3">
    <source>
        <dbReference type="Proteomes" id="UP001221217"/>
    </source>
</evidence>
<protein>
    <submittedName>
        <fullName evidence="2">NYN domain-containing protein</fullName>
    </submittedName>
</protein>
<evidence type="ECO:0000313" key="2">
    <source>
        <dbReference type="EMBL" id="MDC7226248.1"/>
    </source>
</evidence>
<organism evidence="2 3">
    <name type="scientific">Candidatus Thalassospirochaeta sargassi</name>
    <dbReference type="NCBI Taxonomy" id="3119039"/>
    <lineage>
        <taxon>Bacteria</taxon>
        <taxon>Pseudomonadati</taxon>
        <taxon>Spirochaetota</taxon>
        <taxon>Spirochaetia</taxon>
        <taxon>Spirochaetales</taxon>
        <taxon>Spirochaetaceae</taxon>
        <taxon>Candidatus Thalassospirochaeta</taxon>
    </lineage>
</organism>
<dbReference type="PANTHER" id="PTHR35811:SF1">
    <property type="entry name" value="HTH OST-TYPE DOMAIN-CONTAINING PROTEIN"/>
    <property type="match status" value="1"/>
</dbReference>
<dbReference type="Proteomes" id="UP001221217">
    <property type="component" value="Unassembled WGS sequence"/>
</dbReference>
<dbReference type="EMBL" id="JAQQAL010000011">
    <property type="protein sequence ID" value="MDC7226248.1"/>
    <property type="molecule type" value="Genomic_DNA"/>
</dbReference>
<accession>A0AAJ1MIF7</accession>
<feature type="domain" description="NYN" evidence="1">
    <location>
        <begin position="5"/>
        <end position="141"/>
    </location>
</feature>
<dbReference type="Gene3D" id="3.40.50.1010">
    <property type="entry name" value="5'-nuclease"/>
    <property type="match status" value="1"/>
</dbReference>
<dbReference type="AlphaFoldDB" id="A0AAJ1MIF7"/>
<dbReference type="Pfam" id="PF01936">
    <property type="entry name" value="NYN"/>
    <property type="match status" value="1"/>
</dbReference>
<sequence>MKESIAILWDIENVTPRSDSLFVNGLIEYASELGKVSVATAYGDWARGSIRKTSEALAENSFEMVHVPYNKKQKNSADMALSTHAVELIYMYPHIKKIILVTGDADFRPLLQSLRKHGIETIIICDSQSASEDLLLLADDYKDFRDLIPDTEDEDSGDSKDGVKTDKISLPDAMDLLKEAIVVMNRRKKVTTLGAVKVRMKLLNDTFNETALGFRSWKKFIMHAEKEGVIELDQSEKDQIIRLPESDQKDTNRSRVRLPNIMYSMMKATRDCAEKTGKSLVPFSQVNNRMLEQNYDIKQSQYSQMKRLVKDAEKRGLVRSSNKGKYWFVEMTDDGNEYFN</sequence>
<gene>
    <name evidence="2" type="ORF">PQJ61_05750</name>
</gene>
<dbReference type="InterPro" id="IPR021139">
    <property type="entry name" value="NYN"/>
</dbReference>
<proteinExistence type="predicted"/>
<dbReference type="PANTHER" id="PTHR35811">
    <property type="entry name" value="SLR1870 PROTEIN"/>
    <property type="match status" value="1"/>
</dbReference>
<comment type="caution">
    <text evidence="2">The sequence shown here is derived from an EMBL/GenBank/DDBJ whole genome shotgun (WGS) entry which is preliminary data.</text>
</comment>
<dbReference type="GO" id="GO:0004540">
    <property type="term" value="F:RNA nuclease activity"/>
    <property type="evidence" value="ECO:0007669"/>
    <property type="project" value="InterPro"/>
</dbReference>
<name>A0AAJ1MIF7_9SPIO</name>
<dbReference type="CDD" id="cd11297">
    <property type="entry name" value="PIN_LabA-like_N_1"/>
    <property type="match status" value="1"/>
</dbReference>
<evidence type="ECO:0000259" key="1">
    <source>
        <dbReference type="Pfam" id="PF01936"/>
    </source>
</evidence>
<reference evidence="2 3" key="1">
    <citation type="submission" date="2022-12" db="EMBL/GenBank/DDBJ databases">
        <title>Metagenome assembled genome from gulf of manar.</title>
        <authorList>
            <person name="Kohli P."/>
            <person name="Pk S."/>
            <person name="Venkata Ramana C."/>
            <person name="Sasikala C."/>
        </authorList>
    </citation>
    <scope>NUCLEOTIDE SEQUENCE [LARGE SCALE GENOMIC DNA]</scope>
    <source>
        <strain evidence="2">JB008</strain>
    </source>
</reference>